<feature type="compositionally biased region" description="Polar residues" evidence="1">
    <location>
        <begin position="187"/>
        <end position="203"/>
    </location>
</feature>
<name>A0A8E0S3L2_9TREM</name>
<proteinExistence type="predicted"/>
<dbReference type="Proteomes" id="UP000728185">
    <property type="component" value="Unassembled WGS sequence"/>
</dbReference>
<organism evidence="2 3">
    <name type="scientific">Fasciolopsis buskii</name>
    <dbReference type="NCBI Taxonomy" id="27845"/>
    <lineage>
        <taxon>Eukaryota</taxon>
        <taxon>Metazoa</taxon>
        <taxon>Spiralia</taxon>
        <taxon>Lophotrochozoa</taxon>
        <taxon>Platyhelminthes</taxon>
        <taxon>Trematoda</taxon>
        <taxon>Digenea</taxon>
        <taxon>Plagiorchiida</taxon>
        <taxon>Echinostomata</taxon>
        <taxon>Echinostomatoidea</taxon>
        <taxon>Fasciolidae</taxon>
        <taxon>Fasciolopsis</taxon>
    </lineage>
</organism>
<dbReference type="EMBL" id="LUCM01001906">
    <property type="protein sequence ID" value="KAA0198168.1"/>
    <property type="molecule type" value="Genomic_DNA"/>
</dbReference>
<sequence length="617" mass="67714">VAWLCLNLLVSKPGGGQLVAHLSSIDSLRPQNIPNPRSSNFTGLTPVIWLSTDSNNRFPDMRPVPHGSDFSGLSGPNGQSQACPLFTSGADSQKVSTAFSVRSAPVTSEEPGNTGALQNLSTVPGETRLVSRNTNGSIKTALTNGLGLWKPFSRVTFSFSRTRRWLPRRRWSPRLHKRGSPPPAETAVSSVQQNSLGQQSVKSNGRAYARHSSIDSSRHLVQMTVHEPAAMAGGCHMDQISPAYSSPERGDSVVIARSSATWTHRDQWVHRDSLLLNFAEPRKNSFPLGRTTFIEPNDSISHESSLTYSTSLRNAICLPADVQTLGQLAYQKPRAGTDSGDTLQIPSSITEVAIATPGADDDGHSDPVLAVSRQLSFVRIAAAAQQTLDKCTTTDLFSSPYKNVPSSSDKDDLLNVSDDTLMVLPKSSFRKLAEKPYRSRWFYQLLDVITGLLTNVFSVNHEVALNQLIEIAHKSQRVDDSTLPGPSTGLFDACVYTEVANLLQDFSFPLEARTKIQSAFFSLELDDVSGSFCSVRVEFLLPVSSASFDGGLFGLMRFIVRSDFEPFSFWEDSFRNNPSRIPVRETQPYCMTPVIANPHADRSSDPFLPHHIDSRFQ</sequence>
<reference evidence="2" key="1">
    <citation type="submission" date="2019-05" db="EMBL/GenBank/DDBJ databases">
        <title>Annotation for the trematode Fasciolopsis buski.</title>
        <authorList>
            <person name="Choi Y.-J."/>
        </authorList>
    </citation>
    <scope>NUCLEOTIDE SEQUENCE</scope>
    <source>
        <strain evidence="2">HT</strain>
        <tissue evidence="2">Whole worm</tissue>
    </source>
</reference>
<feature type="non-terminal residue" evidence="2">
    <location>
        <position position="1"/>
    </location>
</feature>
<evidence type="ECO:0000256" key="1">
    <source>
        <dbReference type="SAM" id="MobiDB-lite"/>
    </source>
</evidence>
<keyword evidence="3" id="KW-1185">Reference proteome</keyword>
<comment type="caution">
    <text evidence="2">The sequence shown here is derived from an EMBL/GenBank/DDBJ whole genome shotgun (WGS) entry which is preliminary data.</text>
</comment>
<feature type="region of interest" description="Disordered" evidence="1">
    <location>
        <begin position="172"/>
        <end position="215"/>
    </location>
</feature>
<evidence type="ECO:0000313" key="3">
    <source>
        <dbReference type="Proteomes" id="UP000728185"/>
    </source>
</evidence>
<accession>A0A8E0S3L2</accession>
<dbReference type="OrthoDB" id="6263185at2759"/>
<protein>
    <submittedName>
        <fullName evidence="2">Uncharacterized protein</fullName>
    </submittedName>
</protein>
<evidence type="ECO:0000313" key="2">
    <source>
        <dbReference type="EMBL" id="KAA0198168.1"/>
    </source>
</evidence>
<dbReference type="AlphaFoldDB" id="A0A8E0S3L2"/>
<gene>
    <name evidence="2" type="ORF">FBUS_07811</name>
</gene>